<feature type="compositionally biased region" description="Basic residues" evidence="1">
    <location>
        <begin position="52"/>
        <end position="62"/>
    </location>
</feature>
<name>A0AAV4WUZ7_CAEEX</name>
<keyword evidence="3" id="KW-1185">Reference proteome</keyword>
<comment type="caution">
    <text evidence="2">The sequence shown here is derived from an EMBL/GenBank/DDBJ whole genome shotgun (WGS) entry which is preliminary data.</text>
</comment>
<evidence type="ECO:0000313" key="2">
    <source>
        <dbReference type="EMBL" id="GIY86707.1"/>
    </source>
</evidence>
<gene>
    <name evidence="2" type="ORF">CEXT_75881</name>
</gene>
<proteinExistence type="predicted"/>
<dbReference type="EMBL" id="BPLR01016835">
    <property type="protein sequence ID" value="GIY86707.1"/>
    <property type="molecule type" value="Genomic_DNA"/>
</dbReference>
<organism evidence="2 3">
    <name type="scientific">Caerostris extrusa</name>
    <name type="common">Bark spider</name>
    <name type="synonym">Caerostris bankana</name>
    <dbReference type="NCBI Taxonomy" id="172846"/>
    <lineage>
        <taxon>Eukaryota</taxon>
        <taxon>Metazoa</taxon>
        <taxon>Ecdysozoa</taxon>
        <taxon>Arthropoda</taxon>
        <taxon>Chelicerata</taxon>
        <taxon>Arachnida</taxon>
        <taxon>Araneae</taxon>
        <taxon>Araneomorphae</taxon>
        <taxon>Entelegynae</taxon>
        <taxon>Araneoidea</taxon>
        <taxon>Araneidae</taxon>
        <taxon>Caerostris</taxon>
    </lineage>
</organism>
<accession>A0AAV4WUZ7</accession>
<reference evidence="2 3" key="1">
    <citation type="submission" date="2021-06" db="EMBL/GenBank/DDBJ databases">
        <title>Caerostris extrusa draft genome.</title>
        <authorList>
            <person name="Kono N."/>
            <person name="Arakawa K."/>
        </authorList>
    </citation>
    <scope>NUCLEOTIDE SEQUENCE [LARGE SCALE GENOMIC DNA]</scope>
</reference>
<evidence type="ECO:0000256" key="1">
    <source>
        <dbReference type="SAM" id="MobiDB-lite"/>
    </source>
</evidence>
<protein>
    <submittedName>
        <fullName evidence="2">Uncharacterized protein</fullName>
    </submittedName>
</protein>
<sequence length="100" mass="11536">METQTGHAHLCGECWTDQLAATSYNVLRIKTFQIQKQTKFFVPVFDLFPKKQLKSSRRHRSHPSSSRSPPSLLKGLHVPPLYSFFSLPSMYVVLNEIFLL</sequence>
<evidence type="ECO:0000313" key="3">
    <source>
        <dbReference type="Proteomes" id="UP001054945"/>
    </source>
</evidence>
<dbReference type="Proteomes" id="UP001054945">
    <property type="component" value="Unassembled WGS sequence"/>
</dbReference>
<dbReference type="AlphaFoldDB" id="A0AAV4WUZ7"/>
<feature type="region of interest" description="Disordered" evidence="1">
    <location>
        <begin position="52"/>
        <end position="74"/>
    </location>
</feature>